<keyword evidence="2" id="KW-1185">Reference proteome</keyword>
<evidence type="ECO:0000313" key="2">
    <source>
        <dbReference type="Proteomes" id="UP000516444"/>
    </source>
</evidence>
<dbReference type="EMBL" id="AP023440">
    <property type="protein sequence ID" value="BCL27121.1"/>
    <property type="molecule type" value="Genomic_DNA"/>
</dbReference>
<evidence type="ECO:0000313" key="1">
    <source>
        <dbReference type="EMBL" id="BCL27121.1"/>
    </source>
</evidence>
<organism evidence="1 2">
    <name type="scientific">Streptomyces aurantiacus</name>
    <dbReference type="NCBI Taxonomy" id="47760"/>
    <lineage>
        <taxon>Bacteria</taxon>
        <taxon>Bacillati</taxon>
        <taxon>Actinomycetota</taxon>
        <taxon>Actinomycetes</taxon>
        <taxon>Kitasatosporales</taxon>
        <taxon>Streptomycetaceae</taxon>
        <taxon>Streptomyces</taxon>
        <taxon>Streptomyces aurantiacus group</taxon>
    </lineage>
</organism>
<protein>
    <recommendedName>
        <fullName evidence="3">Transposase</fullName>
    </recommendedName>
</protein>
<evidence type="ECO:0008006" key="3">
    <source>
        <dbReference type="Google" id="ProtNLM"/>
    </source>
</evidence>
<accession>A0A7G1NXI1</accession>
<reference evidence="1 2" key="1">
    <citation type="journal article" date="2014" name="Int. J. Syst. Evol. Microbiol.">
        <title>Complete genome sequence of Corynebacterium casei LMG S-19264T (=DSM 44701T), isolated from a smear-ripened cheese.</title>
        <authorList>
            <consortium name="US DOE Joint Genome Institute (JGI-PGF)"/>
            <person name="Walter F."/>
            <person name="Albersmeier A."/>
            <person name="Kalinowski J."/>
            <person name="Ruckert C."/>
        </authorList>
    </citation>
    <scope>NUCLEOTIDE SEQUENCE [LARGE SCALE GENOMIC DNA]</scope>
    <source>
        <strain evidence="1 2">JCM 4677</strain>
    </source>
</reference>
<dbReference type="RefSeq" id="WP_157871149.1">
    <property type="nucleotide sequence ID" value="NZ_AP023440.1"/>
</dbReference>
<dbReference type="AlphaFoldDB" id="A0A7G1NXI1"/>
<dbReference type="Proteomes" id="UP000516444">
    <property type="component" value="Chromosome"/>
</dbReference>
<dbReference type="KEGG" id="sgm:GCM10017557_19800"/>
<proteinExistence type="predicted"/>
<sequence>MPPAPPRPGLHTIAVDGKALRGSRTATTTYVTLLAAMDHTGTVLAQR</sequence>
<gene>
    <name evidence="1" type="ORF">GCM10017557_19800</name>
</gene>
<name>A0A7G1NXI1_9ACTN</name>